<dbReference type="PANTHER" id="PTHR35309">
    <property type="match status" value="1"/>
</dbReference>
<sequence>MRRPEAFHGHGVRRGFFEGWYVKLVSADRSQRWAVIPGVFRGLAGDGGERDEAFVQVLDGLTGRSWYHRYDVDDFEASAHGFHVRVGGNHFSPRGVTLDLPQLRGHVEFPDAFTPWPVTLREPGIMGWYGLVPFMECFHGIVSFGHGLAGTLEVEGRAVSFDDGRGYIEKDWGRAFPAGYVWMASNHVDATTGDDTDASLIASVAIIPWVGRSFRGSIIGFRHGGRLHKWTTYNRSREHALAIDDTHVRWSVSGPDGLLHLEAERVRGGLLHAPLREAMHQRVEETMDAQIVFRHVDHDGRVRLEGVADCAGLEVFGDTERLLAL</sequence>
<dbReference type="AlphaFoldDB" id="A0A9W6CYJ9"/>
<dbReference type="SUPFAM" id="SSF159245">
    <property type="entry name" value="AttH-like"/>
    <property type="match status" value="1"/>
</dbReference>
<dbReference type="PANTHER" id="PTHR35309:SF4">
    <property type="entry name" value="TOCOPHEROL CYCLASE"/>
    <property type="match status" value="1"/>
</dbReference>
<evidence type="ECO:0000313" key="1">
    <source>
        <dbReference type="EMBL" id="GLI28371.1"/>
    </source>
</evidence>
<keyword evidence="2" id="KW-1185">Reference proteome</keyword>
<accession>A0A9W6CYJ9</accession>
<dbReference type="InterPro" id="IPR025893">
    <property type="entry name" value="Tocopherol_cyclase"/>
</dbReference>
<protein>
    <recommendedName>
        <fullName evidence="3">Tocopherol cyclase-like protein</fullName>
    </recommendedName>
</protein>
<evidence type="ECO:0000313" key="2">
    <source>
        <dbReference type="Proteomes" id="UP001144396"/>
    </source>
</evidence>
<name>A0A9W6CYJ9_9MICO</name>
<dbReference type="Proteomes" id="UP001144396">
    <property type="component" value="Unassembled WGS sequence"/>
</dbReference>
<organism evidence="1 2">
    <name type="scientific">Agromyces rhizosphaerae</name>
    <dbReference type="NCBI Taxonomy" id="88374"/>
    <lineage>
        <taxon>Bacteria</taxon>
        <taxon>Bacillati</taxon>
        <taxon>Actinomycetota</taxon>
        <taxon>Actinomycetes</taxon>
        <taxon>Micrococcales</taxon>
        <taxon>Microbacteriaceae</taxon>
        <taxon>Agromyces</taxon>
    </lineage>
</organism>
<reference evidence="1" key="1">
    <citation type="submission" date="2022-12" db="EMBL/GenBank/DDBJ databases">
        <title>Reference genome sequencing for broad-spectrum identification of bacterial and archaeal isolates by mass spectrometry.</title>
        <authorList>
            <person name="Sekiguchi Y."/>
            <person name="Tourlousse D.M."/>
        </authorList>
    </citation>
    <scope>NUCLEOTIDE SEQUENCE</scope>
    <source>
        <strain evidence="1">14</strain>
    </source>
</reference>
<dbReference type="EMBL" id="BSDP01000001">
    <property type="protein sequence ID" value="GLI28371.1"/>
    <property type="molecule type" value="Genomic_DNA"/>
</dbReference>
<gene>
    <name evidence="1" type="ORF">ARHIZOSPH14_26130</name>
</gene>
<dbReference type="GO" id="GO:0009976">
    <property type="term" value="F:tocopherol cyclase activity"/>
    <property type="evidence" value="ECO:0007669"/>
    <property type="project" value="InterPro"/>
</dbReference>
<comment type="caution">
    <text evidence="1">The sequence shown here is derived from an EMBL/GenBank/DDBJ whole genome shotgun (WGS) entry which is preliminary data.</text>
</comment>
<dbReference type="Pfam" id="PF14249">
    <property type="entry name" value="Tocopherol_cycl"/>
    <property type="match status" value="1"/>
</dbReference>
<proteinExistence type="predicted"/>
<evidence type="ECO:0008006" key="3">
    <source>
        <dbReference type="Google" id="ProtNLM"/>
    </source>
</evidence>